<dbReference type="InterPro" id="IPR050971">
    <property type="entry name" value="Cadherin-domain_protein"/>
</dbReference>
<dbReference type="InterPro" id="IPR028059">
    <property type="entry name" value="SWM_rpt"/>
</dbReference>
<evidence type="ECO:0000313" key="10">
    <source>
        <dbReference type="EMBL" id="PQJ96700.1"/>
    </source>
</evidence>
<dbReference type="InterPro" id="IPR015919">
    <property type="entry name" value="Cadherin-like_sf"/>
</dbReference>
<dbReference type="InterPro" id="IPR018511">
    <property type="entry name" value="Hemolysin-typ_Ca-bd_CS"/>
</dbReference>
<evidence type="ECO:0000256" key="7">
    <source>
        <dbReference type="ARBA" id="ARBA00023136"/>
    </source>
</evidence>
<dbReference type="PANTHER" id="PTHR24025">
    <property type="entry name" value="DESMOGLEIN FAMILY MEMBER"/>
    <property type="match status" value="1"/>
</dbReference>
<evidence type="ECO:0000259" key="9">
    <source>
        <dbReference type="PROSITE" id="PS50268"/>
    </source>
</evidence>
<comment type="subcellular location">
    <subcellularLocation>
        <location evidence="1">Membrane</location>
    </subcellularLocation>
</comment>
<proteinExistence type="predicted"/>
<feature type="domain" description="Cadherin" evidence="9">
    <location>
        <begin position="719"/>
        <end position="827"/>
    </location>
</feature>
<keyword evidence="2" id="KW-0812">Transmembrane</keyword>
<dbReference type="GO" id="GO:0016020">
    <property type="term" value="C:membrane"/>
    <property type="evidence" value="ECO:0007669"/>
    <property type="project" value="UniProtKB-SubCell"/>
</dbReference>
<evidence type="ECO:0000256" key="4">
    <source>
        <dbReference type="ARBA" id="ARBA00022837"/>
    </source>
</evidence>
<keyword evidence="3" id="KW-0677">Repeat</keyword>
<dbReference type="SUPFAM" id="SSF51120">
    <property type="entry name" value="beta-Roll"/>
    <property type="match status" value="2"/>
</dbReference>
<evidence type="ECO:0000256" key="2">
    <source>
        <dbReference type="ARBA" id="ARBA00022692"/>
    </source>
</evidence>
<keyword evidence="11" id="KW-1185">Reference proteome</keyword>
<dbReference type="Proteomes" id="UP000239936">
    <property type="component" value="Unassembled WGS sequence"/>
</dbReference>
<dbReference type="Pfam" id="PF13753">
    <property type="entry name" value="SWM_repeat"/>
    <property type="match status" value="1"/>
</dbReference>
<feature type="domain" description="Cadherin" evidence="9">
    <location>
        <begin position="398"/>
        <end position="506"/>
    </location>
</feature>
<reference evidence="10 11" key="1">
    <citation type="submission" date="2018-01" db="EMBL/GenBank/DDBJ databases">
        <title>The complete genome sequence of Chromatium okenii LaCa, a purple sulfur bacterium with a turbulent life.</title>
        <authorList>
            <person name="Luedin S.M."/>
            <person name="Liechti N."/>
            <person name="Storelli N."/>
            <person name="Danza F."/>
            <person name="Wittwer M."/>
            <person name="Pothier J.F."/>
            <person name="Tonolla M.A."/>
        </authorList>
    </citation>
    <scope>NUCLEOTIDE SEQUENCE [LARGE SCALE GENOMIC DNA]</scope>
    <source>
        <strain evidence="10 11">LaCa</strain>
    </source>
</reference>
<dbReference type="SMART" id="SM00112">
    <property type="entry name" value="CA"/>
    <property type="match status" value="4"/>
</dbReference>
<accession>A0A2S7XSI7</accession>
<sequence length="1674" mass="175213">MDGGTGADMMTGGDGDDLYWVDNAADKIIEGELGVETVISAVSFTLGANLENLTLLKTGMTDLTGTGNELNNIIIGNAGNNYLDGKAGDDQLHGGPGTADDTLDGGTGKDTLTGGDGNDTYKVTNTNEDIIIETAKDGDQDVVESNVTYELGNYLEMLTLTGTAAINGKGNAVANAITGNDAANTLKGYEGNDTICGNDGDDKIDGGEGNDEIDGGGGYDIAFYQLGQENYTVHKDDEGKWTVEYIGSDSKKDEGKDSIIGVEAFDFAGVKMEIPDHGGELLPTDTTPPVFDSATVSAKTLVLTYSDDNALDDVNKPATTAFKVTAGGVVNAVKTVAVNADAHTVTLTLTRAVTASQAVTITYADPTGGDDDNAIQDVAGNDAAKLVSNIAPANQAPVITPKTYTVSSDTPAGREVARLNTVISDADGKVVKYAITANNTDLDRDGKAAFLLNASTGVLTVNDVNDLALSTSPFALKVQATDDDGATASGTITVKVTAPANQAPVITPTTYTVSSDTPAGREVARLNTVISDADGKVVKYAITANNNDFDHDGKAAFLLNARTGVLTVNDVNDLALSTSPFALKVQATDDDGATASGTITVKVTAPANKAPVITPTTYTVSSDTPAGREVARLNTVISDADGKVVKYALTANTTDFDRDGKAAFLLNASTGVLTVNDVNDLALSTSPFALKVQATDDDGATASGTITVKVTAPANKAPVITPTTYTVSSDTPAGREVARLNTVISDADGKVVKYAITANNTDFDRDGKAAFLLNASTGILTVNDVNDLALSTSPFALKVQATDDDGATASGTITVNVTAPANKAPSAENDFAETSANTTVQIAVLANDSDPDGDFLTITNISPTENGEVEIVAFEDGKQGISYTPWGSGFTEIISYTIEDGNGGTATAEVTIEVLIPTYALFANTYSVNEGEWATFTVNTTNVADYTMLTYTLSGVDAADIADENLDGDDNALTGMTTVIENMATIAVILAADEFTDGEDVLTVMLDNGSAANYIVVNDTSITPPATYALFANTYSVNEGEWANFTVNTTNVADYTMLTYTLSGVDTVDIVDENLDGDYNALTGMTTVIENMATIAVILAADEFTDGEDVLTVMLDNSDAANYIVVNDTSTTPPATYALFANTYSVNEGEWATFTVNTTNVADYTMLTYTLSGVDTVDIVDENLDGDYNALTGMTTVIENMATITVALTADEFTDGEDVLTVMLDNGSAANYIVVNDTSITPPATYALFADTYSVNEGEWATFTVNTTNVADYTMLTYTLSGVDTVDIVDENLDGDYNALTGMTTVIENMATIAVALAADEFTDGEDVLTVMLDNGSAANYIVVNDTSITPPATYALFADTYSVNEGEWATFTVNTTNVADYTMLTYTLSGVDTVDIVDENLDGDYNALTGMTTVIENMATITVALTADEFTDGEDVLTVMLDNGSAANYIVVNDTSITPPATYALFADTYSVNEGEWATFTVNTTNVADYTMLTYTLSGVDTVDIVDENLDGDYNALTGMTTVIENMATITVALTADEFTDGEDVLTVMLDNGSAANYIVVNDTSITPPATYALFADTYSVNEGEWATFTVNTTNVADGTMLTYTLSGYGIDETDIAYGSLEGSIMIEGGSGYISVELANDFVDEGGEEILTLTVLDYLGVWPSASVTVYDSW</sequence>
<dbReference type="InterPro" id="IPR001343">
    <property type="entry name" value="Hemolysn_Ca-bd"/>
</dbReference>
<keyword evidence="4" id="KW-0106">Calcium</keyword>
<name>A0A2S7XSI7_9GAMM</name>
<keyword evidence="7" id="KW-0472">Membrane</keyword>
<dbReference type="Pfam" id="PF00353">
    <property type="entry name" value="HemolysinCabind"/>
    <property type="match status" value="4"/>
</dbReference>
<dbReference type="InterPro" id="IPR002126">
    <property type="entry name" value="Cadherin-like_dom"/>
</dbReference>
<evidence type="ECO:0000256" key="6">
    <source>
        <dbReference type="ARBA" id="ARBA00022989"/>
    </source>
</evidence>
<dbReference type="GO" id="GO:0005911">
    <property type="term" value="C:cell-cell junction"/>
    <property type="evidence" value="ECO:0007669"/>
    <property type="project" value="TreeGrafter"/>
</dbReference>
<dbReference type="Pfam" id="PF17963">
    <property type="entry name" value="Big_9"/>
    <property type="match status" value="1"/>
</dbReference>
<keyword evidence="5" id="KW-0130">Cell adhesion</keyword>
<protein>
    <recommendedName>
        <fullName evidence="9">Cadherin domain-containing protein</fullName>
    </recommendedName>
</protein>
<dbReference type="PRINTS" id="PR00313">
    <property type="entry name" value="CABNDNGRPT"/>
</dbReference>
<evidence type="ECO:0000256" key="5">
    <source>
        <dbReference type="ARBA" id="ARBA00022889"/>
    </source>
</evidence>
<keyword evidence="6" id="KW-1133">Transmembrane helix</keyword>
<gene>
    <name evidence="10" type="ORF">CXB77_08010</name>
</gene>
<dbReference type="EMBL" id="PPGH01000034">
    <property type="protein sequence ID" value="PQJ96700.1"/>
    <property type="molecule type" value="Genomic_DNA"/>
</dbReference>
<feature type="region of interest" description="Disordered" evidence="8">
    <location>
        <begin position="87"/>
        <end position="120"/>
    </location>
</feature>
<dbReference type="GO" id="GO:0007156">
    <property type="term" value="P:homophilic cell adhesion via plasma membrane adhesion molecules"/>
    <property type="evidence" value="ECO:0007669"/>
    <property type="project" value="InterPro"/>
</dbReference>
<dbReference type="Gene3D" id="2.60.40.60">
    <property type="entry name" value="Cadherins"/>
    <property type="match status" value="4"/>
</dbReference>
<feature type="domain" description="Cadherin" evidence="9">
    <location>
        <begin position="612"/>
        <end position="720"/>
    </location>
</feature>
<dbReference type="PROSITE" id="PS00330">
    <property type="entry name" value="HEMOLYSIN_CALCIUM"/>
    <property type="match status" value="3"/>
</dbReference>
<dbReference type="PANTHER" id="PTHR24025:SF23">
    <property type="entry name" value="NEURAL-CADHERIN"/>
    <property type="match status" value="1"/>
</dbReference>
<evidence type="ECO:0000256" key="1">
    <source>
        <dbReference type="ARBA" id="ARBA00004370"/>
    </source>
</evidence>
<dbReference type="GO" id="GO:0005509">
    <property type="term" value="F:calcium ion binding"/>
    <property type="evidence" value="ECO:0007669"/>
    <property type="project" value="InterPro"/>
</dbReference>
<comment type="caution">
    <text evidence="10">The sequence shown here is derived from an EMBL/GenBank/DDBJ whole genome shotgun (WGS) entry which is preliminary data.</text>
</comment>
<dbReference type="Gene3D" id="2.150.10.10">
    <property type="entry name" value="Serralysin-like metalloprotease, C-terminal"/>
    <property type="match status" value="2"/>
</dbReference>
<evidence type="ECO:0000313" key="11">
    <source>
        <dbReference type="Proteomes" id="UP000239936"/>
    </source>
</evidence>
<dbReference type="InterPro" id="IPR011049">
    <property type="entry name" value="Serralysin-like_metalloprot_C"/>
</dbReference>
<feature type="domain" description="Cadherin" evidence="9">
    <location>
        <begin position="505"/>
        <end position="613"/>
    </location>
</feature>
<dbReference type="SUPFAM" id="SSF49313">
    <property type="entry name" value="Cadherin-like"/>
    <property type="match status" value="4"/>
</dbReference>
<organism evidence="10 11">
    <name type="scientific">Chromatium okenii</name>
    <dbReference type="NCBI Taxonomy" id="61644"/>
    <lineage>
        <taxon>Bacteria</taxon>
        <taxon>Pseudomonadati</taxon>
        <taxon>Pseudomonadota</taxon>
        <taxon>Gammaproteobacteria</taxon>
        <taxon>Chromatiales</taxon>
        <taxon>Chromatiaceae</taxon>
        <taxon>Chromatium</taxon>
    </lineage>
</organism>
<evidence type="ECO:0000256" key="8">
    <source>
        <dbReference type="SAM" id="MobiDB-lite"/>
    </source>
</evidence>
<evidence type="ECO:0000256" key="3">
    <source>
        <dbReference type="ARBA" id="ARBA00022737"/>
    </source>
</evidence>
<dbReference type="PROSITE" id="PS50268">
    <property type="entry name" value="CADHERIN_2"/>
    <property type="match status" value="4"/>
</dbReference>